<feature type="transmembrane region" description="Helical" evidence="2">
    <location>
        <begin position="752"/>
        <end position="774"/>
    </location>
</feature>
<feature type="transmembrane region" description="Helical" evidence="2">
    <location>
        <begin position="854"/>
        <end position="873"/>
    </location>
</feature>
<comment type="caution">
    <text evidence="3">The sequence shown here is derived from an EMBL/GenBank/DDBJ whole genome shotgun (WGS) entry which is preliminary data.</text>
</comment>
<evidence type="ECO:0000256" key="1">
    <source>
        <dbReference type="SAM" id="MobiDB-lite"/>
    </source>
</evidence>
<feature type="transmembrane region" description="Helical" evidence="2">
    <location>
        <begin position="932"/>
        <end position="951"/>
    </location>
</feature>
<gene>
    <name evidence="3" type="ORF">CSA56_08930</name>
</gene>
<evidence type="ECO:0000313" key="4">
    <source>
        <dbReference type="Proteomes" id="UP000230821"/>
    </source>
</evidence>
<evidence type="ECO:0000256" key="2">
    <source>
        <dbReference type="SAM" id="Phobius"/>
    </source>
</evidence>
<name>A0A2G6KF58_9BACT</name>
<feature type="transmembrane region" description="Helical" evidence="2">
    <location>
        <begin position="908"/>
        <end position="925"/>
    </location>
</feature>
<feature type="transmembrane region" description="Helical" evidence="2">
    <location>
        <begin position="1642"/>
        <end position="1662"/>
    </location>
</feature>
<feature type="transmembrane region" description="Helical" evidence="2">
    <location>
        <begin position="525"/>
        <end position="546"/>
    </location>
</feature>
<feature type="transmembrane region" description="Helical" evidence="2">
    <location>
        <begin position="1049"/>
        <end position="1066"/>
    </location>
</feature>
<feature type="transmembrane region" description="Helical" evidence="2">
    <location>
        <begin position="1578"/>
        <end position="1598"/>
    </location>
</feature>
<feature type="transmembrane region" description="Helical" evidence="2">
    <location>
        <begin position="963"/>
        <end position="982"/>
    </location>
</feature>
<feature type="transmembrane region" description="Helical" evidence="2">
    <location>
        <begin position="722"/>
        <end position="740"/>
    </location>
</feature>
<keyword evidence="2" id="KW-0812">Transmembrane</keyword>
<feature type="transmembrane region" description="Helical" evidence="2">
    <location>
        <begin position="994"/>
        <end position="1012"/>
    </location>
</feature>
<sequence length="1680" mass="189671">MANLDALITLLASQFRDLPHLRDALIQTMLSVLAEEQQPQAAPAREPNYFELLKQLHEQQVQAIKTGHTQTERALHELAETIRADLQQAALALHASLRAGQFQPDSSLEQRVGIALDDFPVGFPQDINLLAASNRYLQLTRDLNVMTRYFSQQRFTVSQHIRHEQQQAARWLQDVALEALASSQHIERLKFYRQCRTILQNRRLEAEDKILALLQNNEPQHISQHVAQMETWLQQYGSLGRNILKNLSSVTHRTSLLSLLIRTRDYSGLEALIEREPVGKGEKDFFETLMLLRFGEEYQKSAYAWKNWLTKRIDESMHKTRAVAFWKTHSEALPILLAETMLFSGLEAPDIPAALQAEYVDFIGHSPIQSFLERWRSELSLEEIQHLERSISEPAFVPSLLPAETEFSFDEVQVEAENAGISASKDAGDPELPPSVLEGAIETAVDAALEGNLVESTLISILDKGSEAVGGQFTVTIDEDEETSVAPPAEQPRYFRRKKKPKAPPKEPEERIWHDHIFPFIRANLVFVLAPSLIFVGLLLLVLTLWDKAVWIRYGVTPCMLVSVSYALSRIGLWLKGEDIQNDSSIAIMQSVAILLAPLSLLFVALLSVDKHLTVSVRVLWGVFLAVALLLAWRYIFALASNTVSRQTAKIHSHTLLLLNALLLLLPVAQCIAPLGDISAHSGAKTILVSGFYLGFFTLFWSMRRVLAGMATVDASLSRTPMLFYSATCLGTFALVWGLTHARLLILPHPYTYGPLLLLLSALISMSEFTLLELREQRGRITSLSYSAYFCIGLGMLLTIGHDYVRVVSLLLAGLVWFYQAVKLRDNRHFNISMVILTLAFSIAALVRNFPPPFFPYLTLIVISALYLVSLTVPYREVAILAAKLTPVYMSFAFIVSILWQWADKINATGYGVAFAIFGLFSIYLGAKINKLVHIHAGVGYLAAALPYLGMMDMELYTLEGNTLVFGLALVGMFWTMMSSGVRNSAIRDSRSTVLWNIGILAFCLMCLRVFLGETLDFASNPLLQVQVLSGPILIAVLMLLAGYFTRSYVPVYLALVVLVIVFPEIKDRFNIPMYSGLGSTFSGLGFLFLVFLLSRWKFFRRERKTDLIWRKKPFPFRAKNDYLLYANPLVVAAFFLFTRTIFVTYPQNVFRPVMPFGLKTCLAVVLSGTAYHFISLWFKQSWFSYAGFIAICFGIVHSCFVPAGSLFSDTFLPFFLLFAFLYCLLIQTGSSKALPGQSARLITKPYNRLRVVVLWLFAFSLYVLYTGYYELIFRSTASVVYWLPLAAYLCGTAIWLGWQSSSAKRSWGFWISAYFLFWQFVLLIVSKGMPLFEVLETESLFPVTTSLMVLGIVTSFFLFEQLLATKKFRVLSPLLWVSLVFLFLFSPLSAASFYLDASPLPSLPLQFILWALVSLVLGRFLNLGQLWLWSVFLGHLLFLPTVGGRTRFYTSFHPFTLACTALFLAGLSNLFANVRWLFEHKHSWPWAKKLFMTPSFLFAVFSHLVVTVGFVFAVSPQYQHEWMTVLGLFLAAFPALFAAHQLGFSRHFLFGLPYTLAWVALMLAVRFHFPESGWLEYLSMLQIIAIGLFGALLTAVLSDTILPCNDRAYHFLKFIGAAGIIGLIIVTYLSLRDVNLLNWQWLATAGVLSLGTGLYFGNVFHRRGHREARRKDKKYSHQV</sequence>
<feature type="transmembrane region" description="Helical" evidence="2">
    <location>
        <begin position="619"/>
        <end position="637"/>
    </location>
</feature>
<feature type="transmembrane region" description="Helical" evidence="2">
    <location>
        <begin position="682"/>
        <end position="701"/>
    </location>
</feature>
<feature type="transmembrane region" description="Helical" evidence="2">
    <location>
        <begin position="1308"/>
        <end position="1326"/>
    </location>
</feature>
<feature type="transmembrane region" description="Helical" evidence="2">
    <location>
        <begin position="1024"/>
        <end position="1042"/>
    </location>
</feature>
<feature type="transmembrane region" description="Helical" evidence="2">
    <location>
        <begin position="587"/>
        <end position="607"/>
    </location>
</feature>
<feature type="transmembrane region" description="Helical" evidence="2">
    <location>
        <begin position="1456"/>
        <end position="1479"/>
    </location>
</feature>
<organism evidence="3 4">
    <name type="scientific">candidate division KSB3 bacterium</name>
    <dbReference type="NCBI Taxonomy" id="2044937"/>
    <lineage>
        <taxon>Bacteria</taxon>
        <taxon>candidate division KSB3</taxon>
    </lineage>
</organism>
<feature type="transmembrane region" description="Helical" evidence="2">
    <location>
        <begin position="1491"/>
        <end position="1515"/>
    </location>
</feature>
<feature type="transmembrane region" description="Helical" evidence="2">
    <location>
        <begin position="1610"/>
        <end position="1630"/>
    </location>
</feature>
<feature type="transmembrane region" description="Helical" evidence="2">
    <location>
        <begin position="885"/>
        <end position="902"/>
    </location>
</feature>
<feature type="transmembrane region" description="Helical" evidence="2">
    <location>
        <begin position="1250"/>
        <end position="1269"/>
    </location>
</feature>
<protein>
    <submittedName>
        <fullName evidence="3">Uncharacterized protein</fullName>
    </submittedName>
</protein>
<feature type="transmembrane region" description="Helical" evidence="2">
    <location>
        <begin position="1186"/>
        <end position="1205"/>
    </location>
</feature>
<proteinExistence type="predicted"/>
<feature type="transmembrane region" description="Helical" evidence="2">
    <location>
        <begin position="1427"/>
        <end position="1444"/>
    </location>
</feature>
<feature type="region of interest" description="Disordered" evidence="1">
    <location>
        <begin position="481"/>
        <end position="507"/>
    </location>
</feature>
<feature type="transmembrane region" description="Helical" evidence="2">
    <location>
        <begin position="829"/>
        <end position="848"/>
    </location>
</feature>
<feature type="transmembrane region" description="Helical" evidence="2">
    <location>
        <begin position="1281"/>
        <end position="1299"/>
    </location>
</feature>
<feature type="transmembrane region" description="Helical" evidence="2">
    <location>
        <begin position="1402"/>
        <end position="1422"/>
    </location>
</feature>
<feature type="transmembrane region" description="Helical" evidence="2">
    <location>
        <begin position="552"/>
        <end position="575"/>
    </location>
</feature>
<feature type="transmembrane region" description="Helical" evidence="2">
    <location>
        <begin position="781"/>
        <end position="798"/>
    </location>
</feature>
<feature type="transmembrane region" description="Helical" evidence="2">
    <location>
        <begin position="804"/>
        <end position="822"/>
    </location>
</feature>
<feature type="transmembrane region" description="Helical" evidence="2">
    <location>
        <begin position="1372"/>
        <end position="1396"/>
    </location>
</feature>
<feature type="transmembrane region" description="Helical" evidence="2">
    <location>
        <begin position="1341"/>
        <end position="1360"/>
    </location>
</feature>
<feature type="transmembrane region" description="Helical" evidence="2">
    <location>
        <begin position="1211"/>
        <end position="1229"/>
    </location>
</feature>
<feature type="transmembrane region" description="Helical" evidence="2">
    <location>
        <begin position="1072"/>
        <end position="1095"/>
    </location>
</feature>
<feature type="transmembrane region" description="Helical" evidence="2">
    <location>
        <begin position="1123"/>
        <end position="1145"/>
    </location>
</feature>
<feature type="transmembrane region" description="Helical" evidence="2">
    <location>
        <begin position="1157"/>
        <end position="1179"/>
    </location>
</feature>
<evidence type="ECO:0000313" key="3">
    <source>
        <dbReference type="EMBL" id="PIE34030.1"/>
    </source>
</evidence>
<accession>A0A2G6KF58</accession>
<keyword evidence="2" id="KW-1133">Transmembrane helix</keyword>
<keyword evidence="2" id="KW-0472">Membrane</keyword>
<feature type="transmembrane region" description="Helical" evidence="2">
    <location>
        <begin position="1549"/>
        <end position="1566"/>
    </location>
</feature>
<feature type="transmembrane region" description="Helical" evidence="2">
    <location>
        <begin position="1521"/>
        <end position="1540"/>
    </location>
</feature>
<feature type="compositionally biased region" description="Basic residues" evidence="1">
    <location>
        <begin position="494"/>
        <end position="503"/>
    </location>
</feature>
<dbReference type="EMBL" id="PDSK01000092">
    <property type="protein sequence ID" value="PIE34030.1"/>
    <property type="molecule type" value="Genomic_DNA"/>
</dbReference>
<dbReference type="Proteomes" id="UP000230821">
    <property type="component" value="Unassembled WGS sequence"/>
</dbReference>
<reference evidence="3 4" key="1">
    <citation type="submission" date="2017-10" db="EMBL/GenBank/DDBJ databases">
        <title>Novel microbial diversity and functional potential in the marine mammal oral microbiome.</title>
        <authorList>
            <person name="Dudek N.K."/>
            <person name="Sun C.L."/>
            <person name="Burstein D."/>
            <person name="Kantor R.S."/>
            <person name="Aliaga Goltsman D.S."/>
            <person name="Bik E.M."/>
            <person name="Thomas B.C."/>
            <person name="Banfield J.F."/>
            <person name="Relman D.A."/>
        </authorList>
    </citation>
    <scope>NUCLEOTIDE SEQUENCE [LARGE SCALE GENOMIC DNA]</scope>
    <source>
        <strain evidence="3">DOLJORAL78_47_16</strain>
    </source>
</reference>